<dbReference type="Pfam" id="PF00294">
    <property type="entry name" value="PfkB"/>
    <property type="match status" value="1"/>
</dbReference>
<dbReference type="EMBL" id="LRQV01000025">
    <property type="protein sequence ID" value="KXK62161.1"/>
    <property type="molecule type" value="Genomic_DNA"/>
</dbReference>
<dbReference type="InterPro" id="IPR011611">
    <property type="entry name" value="PfkB_dom"/>
</dbReference>
<dbReference type="Proteomes" id="UP000070620">
    <property type="component" value="Unassembled WGS sequence"/>
</dbReference>
<evidence type="ECO:0000313" key="2">
    <source>
        <dbReference type="EMBL" id="KXK62161.1"/>
    </source>
</evidence>
<keyword evidence="3" id="KW-1185">Reference proteome</keyword>
<protein>
    <recommendedName>
        <fullName evidence="1">Carbohydrate kinase PfkB domain-containing protein</fullName>
    </recommendedName>
</protein>
<proteinExistence type="predicted"/>
<dbReference type="SUPFAM" id="SSF53613">
    <property type="entry name" value="Ribokinase-like"/>
    <property type="match status" value="1"/>
</dbReference>
<dbReference type="AlphaFoldDB" id="A0A136PUI3"/>
<dbReference type="InterPro" id="IPR029056">
    <property type="entry name" value="Ribokinase-like"/>
</dbReference>
<feature type="domain" description="Carbohydrate kinase PfkB" evidence="1">
    <location>
        <begin position="6"/>
        <end position="70"/>
    </location>
</feature>
<evidence type="ECO:0000313" key="3">
    <source>
        <dbReference type="Proteomes" id="UP000070620"/>
    </source>
</evidence>
<reference evidence="2 3" key="1">
    <citation type="submission" date="2016-01" db="EMBL/GenBank/DDBJ databases">
        <title>Whole genome sequence and analysis of Micromonospora rosaria DSM 803, which can produce antibacterial substance rosamicin.</title>
        <authorList>
            <person name="Yang H."/>
            <person name="He X."/>
            <person name="Zhu D."/>
        </authorList>
    </citation>
    <scope>NUCLEOTIDE SEQUENCE [LARGE SCALE GENOMIC DNA]</scope>
    <source>
        <strain evidence="2 3">DSM 803</strain>
    </source>
</reference>
<accession>A0A136PUI3</accession>
<organism evidence="2 3">
    <name type="scientific">Micromonospora rosaria</name>
    <dbReference type="NCBI Taxonomy" id="47874"/>
    <lineage>
        <taxon>Bacteria</taxon>
        <taxon>Bacillati</taxon>
        <taxon>Actinomycetota</taxon>
        <taxon>Actinomycetes</taxon>
        <taxon>Micromonosporales</taxon>
        <taxon>Micromonosporaceae</taxon>
        <taxon>Micromonospora</taxon>
    </lineage>
</organism>
<gene>
    <name evidence="2" type="ORF">AWW66_09820</name>
</gene>
<dbReference type="OrthoDB" id="9775849at2"/>
<sequence length="73" mass="7232">MVGGSGPRGAACSRVDDSALMPAQHANAINTSGAGDTFLGTLAARLALQRPFSHAVPDGVAAATTLGRSGVQR</sequence>
<comment type="caution">
    <text evidence="2">The sequence shown here is derived from an EMBL/GenBank/DDBJ whole genome shotgun (WGS) entry which is preliminary data.</text>
</comment>
<evidence type="ECO:0000259" key="1">
    <source>
        <dbReference type="Pfam" id="PF00294"/>
    </source>
</evidence>
<dbReference type="Gene3D" id="3.40.1190.20">
    <property type="match status" value="1"/>
</dbReference>
<name>A0A136PUI3_9ACTN</name>